<dbReference type="Pfam" id="PF09350">
    <property type="entry name" value="DJC28_CD"/>
    <property type="match status" value="1"/>
</dbReference>
<accession>A0A2P2C3H8</accession>
<evidence type="ECO:0000256" key="1">
    <source>
        <dbReference type="SAM" id="MobiDB-lite"/>
    </source>
</evidence>
<feature type="domain" description="DnaJ homologue subfamily C member 28 conserved" evidence="2">
    <location>
        <begin position="24"/>
        <end position="90"/>
    </location>
</feature>
<gene>
    <name evidence="3" type="ORF">NOCA2240054</name>
</gene>
<reference evidence="3" key="1">
    <citation type="submission" date="2015-08" db="EMBL/GenBank/DDBJ databases">
        <authorList>
            <person name="Babu N.S."/>
            <person name="Beckwith C.J."/>
            <person name="Beseler K.G."/>
            <person name="Brison A."/>
            <person name="Carone J.V."/>
            <person name="Caskin T.P."/>
            <person name="Diamond M."/>
            <person name="Durham M.E."/>
            <person name="Foxe J.M."/>
            <person name="Go M."/>
            <person name="Henderson B.A."/>
            <person name="Jones I.B."/>
            <person name="McGettigan J.A."/>
            <person name="Micheletti S.J."/>
            <person name="Nasrallah M.E."/>
            <person name="Ortiz D."/>
            <person name="Piller C.R."/>
            <person name="Privatt S.R."/>
            <person name="Schneider S.L."/>
            <person name="Sharp S."/>
            <person name="Smith T.C."/>
            <person name="Stanton J.D."/>
            <person name="Ullery H.E."/>
            <person name="Wilson R.J."/>
            <person name="Serrano M.G."/>
            <person name="Buck G."/>
            <person name="Lee V."/>
            <person name="Wang Y."/>
            <person name="Carvalho R."/>
            <person name="Voegtly L."/>
            <person name="Shi R."/>
            <person name="Duckworth R."/>
            <person name="Johnson A."/>
            <person name="Loviza R."/>
            <person name="Walstead R."/>
            <person name="Shah Z."/>
            <person name="Kiflezghi M."/>
            <person name="Wade K."/>
            <person name="Ball S.L."/>
            <person name="Bradley K.W."/>
            <person name="Asai D.J."/>
            <person name="Bowman C.A."/>
            <person name="Russell D.A."/>
            <person name="Pope W.H."/>
            <person name="Jacobs-Sera D."/>
            <person name="Hendrix R.W."/>
            <person name="Hatfull G.F."/>
        </authorList>
    </citation>
    <scope>NUCLEOTIDE SEQUENCE</scope>
</reference>
<protein>
    <recommendedName>
        <fullName evidence="2">DnaJ homologue subfamily C member 28 conserved domain-containing protein</fullName>
    </recommendedName>
</protein>
<organism evidence="3">
    <name type="scientific">metagenome</name>
    <dbReference type="NCBI Taxonomy" id="256318"/>
    <lineage>
        <taxon>unclassified sequences</taxon>
        <taxon>metagenomes</taxon>
    </lineage>
</organism>
<feature type="region of interest" description="Disordered" evidence="1">
    <location>
        <begin position="143"/>
        <end position="167"/>
    </location>
</feature>
<evidence type="ECO:0000259" key="2">
    <source>
        <dbReference type="Pfam" id="PF09350"/>
    </source>
</evidence>
<name>A0A2P2C3H8_9ZZZZ</name>
<sequence>MGEDDDTRTGGSAAEARIRHQARWVDLQIEQAMARGEFDNLPGQGKPIEDLGSSHDPDWWLKKLVDREQISVLPPALALRKEDVELDATVDRLAGEAEVRRELESFNERVRRARMQLTGGPPVVTAMRDVDAEVAAWSERRRSRLTSRRADEAPPVAPRRRRWFRRR</sequence>
<dbReference type="EMBL" id="CZKA01000017">
    <property type="protein sequence ID" value="CUR55282.1"/>
    <property type="molecule type" value="Genomic_DNA"/>
</dbReference>
<proteinExistence type="predicted"/>
<feature type="compositionally biased region" description="Basic residues" evidence="1">
    <location>
        <begin position="158"/>
        <end position="167"/>
    </location>
</feature>
<dbReference type="InterPro" id="IPR018961">
    <property type="entry name" value="DnaJ_homolog_subfam-C_membr-28"/>
</dbReference>
<dbReference type="AlphaFoldDB" id="A0A2P2C3H8"/>
<evidence type="ECO:0000313" key="3">
    <source>
        <dbReference type="EMBL" id="CUR55282.1"/>
    </source>
</evidence>